<sequence length="258" mass="27851">MKPPETGITETVKTFFSSLTVGDIVRRISHLKSSAVTGWLDDARFEPENALIIGSYFTGAAISGALDCRVTVADINPQTRFLLRGDVDFREGIHGLNGDWDLIVDTTGIGGVTPEELSGFTAGAFIVEDPTSDGSDETIMGYNSTAERLEAVEADLKASLRTLGLGAKTSGTMTLTVEVLRRSMADALECRGVLYATATLRFFERILFRERDPQGFLRALESPALTVSSLGDISCDEIIEGNLGMIRSEVTEEDGDNN</sequence>
<protein>
    <submittedName>
        <fullName evidence="1">DUF1188 family protein</fullName>
    </submittedName>
</protein>
<reference evidence="2" key="1">
    <citation type="journal article" date="2020" name="bioRxiv">
        <title>A rank-normalized archaeal taxonomy based on genome phylogeny resolves widespread incomplete and uneven classifications.</title>
        <authorList>
            <person name="Rinke C."/>
            <person name="Chuvochina M."/>
            <person name="Mussig A.J."/>
            <person name="Chaumeil P.-A."/>
            <person name="Waite D.W."/>
            <person name="Whitman W.B."/>
            <person name="Parks D.H."/>
            <person name="Hugenholtz P."/>
        </authorList>
    </citation>
    <scope>NUCLEOTIDE SEQUENCE [LARGE SCALE GENOMIC DNA]</scope>
</reference>
<comment type="caution">
    <text evidence="1">The sequence shown here is derived from an EMBL/GenBank/DDBJ whole genome shotgun (WGS) entry which is preliminary data.</text>
</comment>
<dbReference type="AlphaFoldDB" id="A0A7J4MXE1"/>
<evidence type="ECO:0000313" key="2">
    <source>
        <dbReference type="Proteomes" id="UP000538031"/>
    </source>
</evidence>
<dbReference type="Pfam" id="PF06690">
    <property type="entry name" value="HcgC"/>
    <property type="match status" value="1"/>
</dbReference>
<dbReference type="Proteomes" id="UP000538031">
    <property type="component" value="Unassembled WGS sequence"/>
</dbReference>
<proteinExistence type="predicted"/>
<dbReference type="PIRSF" id="PIRSF019265">
    <property type="entry name" value="DUF1188"/>
    <property type="match status" value="1"/>
</dbReference>
<name>A0A7J4MXE1_METTF</name>
<evidence type="ECO:0000313" key="1">
    <source>
        <dbReference type="EMBL" id="HIH64990.1"/>
    </source>
</evidence>
<organism evidence="1 2">
    <name type="scientific">Methanothermobacter thermautotrophicus</name>
    <name type="common">Methanobacterium thermoformicicum</name>
    <dbReference type="NCBI Taxonomy" id="145262"/>
    <lineage>
        <taxon>Archaea</taxon>
        <taxon>Methanobacteriati</taxon>
        <taxon>Methanobacteriota</taxon>
        <taxon>Methanomada group</taxon>
        <taxon>Methanobacteria</taxon>
        <taxon>Methanobacteriales</taxon>
        <taxon>Methanobacteriaceae</taxon>
        <taxon>Methanothermobacter</taxon>
    </lineage>
</organism>
<dbReference type="InterPro" id="IPR009573">
    <property type="entry name" value="HcgC"/>
</dbReference>
<accession>A0A7J4MXE1</accession>
<gene>
    <name evidence="1" type="ORF">HA285_05275</name>
</gene>
<dbReference type="EMBL" id="DUHT01000056">
    <property type="protein sequence ID" value="HIH64990.1"/>
    <property type="molecule type" value="Genomic_DNA"/>
</dbReference>